<sequence length="541" mass="55745">MSIQTPEEIRADVAATPSAPAAPAASAHAPAHAAAAAAPAAPTADRVGHVEQHGTEHVPASERHGRPSSLFWVWMSANVGYLYFVVGGVLMLLGLPLWEALAITVVGNLWWALVGWLAVSGPVSGSPSVSIMRAMFGIRGNKVFGAGLGVLIGLFYEIINVAFATLGAIALLAHFGIGLPAGGEWIVLAVIGVLSFVIGVYGHATILALAPWFSAALAVVFVVLAVFVFGAADWTYEVEPLPVADHWALVMLGFAIVASSPLSWGIGADYARYLPADVSKKAVAWYTALGGFVPAVLIGALGVVAGTAIDMTDPELTIGEIVPAWFTPLFLGMIVLSSITNNVLVAYSTGFYAQALAERISRAATTIVTGIVATAVAGWVLFLSPSFLDALSASLELAVTVFGPLVSIYAIDIVLRRNRYDGAALDDTRRGGPFWYRGGVFLPGVVAMVTAITIAVLSANTTLYVGPISNALGGADLSALVGPVLGAGIYALLWLTTDPYRDPAKRPGAASGAPEASVAAAPAAIIETDAAASARTNGDHA</sequence>
<evidence type="ECO:0000256" key="8">
    <source>
        <dbReference type="SAM" id="MobiDB-lite"/>
    </source>
</evidence>
<dbReference type="Proteomes" id="UP000433071">
    <property type="component" value="Unassembled WGS sequence"/>
</dbReference>
<dbReference type="GO" id="GO:0022857">
    <property type="term" value="F:transmembrane transporter activity"/>
    <property type="evidence" value="ECO:0007669"/>
    <property type="project" value="InterPro"/>
</dbReference>
<dbReference type="InterPro" id="IPR001248">
    <property type="entry name" value="Pur-cyt_permease"/>
</dbReference>
<dbReference type="PANTHER" id="PTHR31806:SF1">
    <property type="entry name" value="PURINE-CYTOSINE PERMEASE FCY2-RELATED"/>
    <property type="match status" value="1"/>
</dbReference>
<dbReference type="AlphaFoldDB" id="A0A6I3M3A9"/>
<keyword evidence="4 9" id="KW-0812">Transmembrane</keyword>
<dbReference type="PIRSF" id="PIRSF002744">
    <property type="entry name" value="Pur-cyt_permease"/>
    <property type="match status" value="1"/>
</dbReference>
<protein>
    <submittedName>
        <fullName evidence="10">Nitrate reductase</fullName>
    </submittedName>
</protein>
<evidence type="ECO:0000256" key="5">
    <source>
        <dbReference type="ARBA" id="ARBA00022989"/>
    </source>
</evidence>
<keyword evidence="6 7" id="KW-0472">Membrane</keyword>
<feature type="transmembrane region" description="Helical" evidence="9">
    <location>
        <begin position="143"/>
        <end position="173"/>
    </location>
</feature>
<reference evidence="10 11" key="1">
    <citation type="submission" date="2019-11" db="EMBL/GenBank/DDBJ databases">
        <title>Agromyces kandeliae sp. nov., isolated from mangrove soil.</title>
        <authorList>
            <person name="Wang R."/>
        </authorList>
    </citation>
    <scope>NUCLEOTIDE SEQUENCE [LARGE SCALE GENOMIC DNA]</scope>
    <source>
        <strain evidence="10 11">JCM 11433</strain>
    </source>
</reference>
<accession>A0A6I3M3A9</accession>
<name>A0A6I3M3A9_9MICO</name>
<evidence type="ECO:0000256" key="7">
    <source>
        <dbReference type="PIRNR" id="PIRNR002744"/>
    </source>
</evidence>
<gene>
    <name evidence="10" type="ORF">GJ743_05145</name>
</gene>
<feature type="compositionally biased region" description="Basic and acidic residues" evidence="8">
    <location>
        <begin position="46"/>
        <end position="63"/>
    </location>
</feature>
<feature type="transmembrane region" description="Helical" evidence="9">
    <location>
        <begin position="185"/>
        <end position="202"/>
    </location>
</feature>
<feature type="transmembrane region" description="Helical" evidence="9">
    <location>
        <begin position="247"/>
        <end position="271"/>
    </location>
</feature>
<dbReference type="Pfam" id="PF02133">
    <property type="entry name" value="Transp_cyt_pur"/>
    <property type="match status" value="1"/>
</dbReference>
<dbReference type="GO" id="GO:0005886">
    <property type="term" value="C:plasma membrane"/>
    <property type="evidence" value="ECO:0007669"/>
    <property type="project" value="TreeGrafter"/>
</dbReference>
<dbReference type="OrthoDB" id="9809167at2"/>
<comment type="similarity">
    <text evidence="2 7">Belongs to the purine-cytosine permease (2.A.39) family.</text>
</comment>
<dbReference type="PANTHER" id="PTHR31806">
    <property type="entry name" value="PURINE-CYTOSINE PERMEASE FCY2-RELATED"/>
    <property type="match status" value="1"/>
</dbReference>
<dbReference type="Gene3D" id="1.10.4160.10">
    <property type="entry name" value="Hydantoin permease"/>
    <property type="match status" value="1"/>
</dbReference>
<dbReference type="RefSeq" id="WP_155050851.1">
    <property type="nucleotide sequence ID" value="NZ_BAAAIB010000010.1"/>
</dbReference>
<evidence type="ECO:0000256" key="2">
    <source>
        <dbReference type="ARBA" id="ARBA00008974"/>
    </source>
</evidence>
<feature type="transmembrane region" description="Helical" evidence="9">
    <location>
        <begin position="395"/>
        <end position="415"/>
    </location>
</feature>
<evidence type="ECO:0000256" key="3">
    <source>
        <dbReference type="ARBA" id="ARBA00022448"/>
    </source>
</evidence>
<feature type="region of interest" description="Disordered" evidence="8">
    <location>
        <begin position="44"/>
        <end position="63"/>
    </location>
</feature>
<feature type="transmembrane region" description="Helical" evidence="9">
    <location>
        <begin position="477"/>
        <end position="496"/>
    </location>
</feature>
<feature type="transmembrane region" description="Helical" evidence="9">
    <location>
        <begin position="71"/>
        <end position="95"/>
    </location>
</feature>
<evidence type="ECO:0000256" key="9">
    <source>
        <dbReference type="SAM" id="Phobius"/>
    </source>
</evidence>
<dbReference type="EMBL" id="WMLB01000016">
    <property type="protein sequence ID" value="MTH67755.1"/>
    <property type="molecule type" value="Genomic_DNA"/>
</dbReference>
<comment type="subcellular location">
    <subcellularLocation>
        <location evidence="1">Membrane</location>
        <topology evidence="1">Multi-pass membrane protein</topology>
    </subcellularLocation>
</comment>
<keyword evidence="5 9" id="KW-1133">Transmembrane helix</keyword>
<proteinExistence type="inferred from homology"/>
<feature type="transmembrane region" description="Helical" evidence="9">
    <location>
        <begin position="364"/>
        <end position="383"/>
    </location>
</feature>
<comment type="caution">
    <text evidence="10">The sequence shown here is derived from an EMBL/GenBank/DDBJ whole genome shotgun (WGS) entry which is preliminary data.</text>
</comment>
<evidence type="ECO:0000313" key="10">
    <source>
        <dbReference type="EMBL" id="MTH67755.1"/>
    </source>
</evidence>
<keyword evidence="3 7" id="KW-0813">Transport</keyword>
<evidence type="ECO:0000256" key="1">
    <source>
        <dbReference type="ARBA" id="ARBA00004141"/>
    </source>
</evidence>
<evidence type="ECO:0000256" key="4">
    <source>
        <dbReference type="ARBA" id="ARBA00022692"/>
    </source>
</evidence>
<feature type="transmembrane region" description="Helical" evidence="9">
    <location>
        <begin position="329"/>
        <end position="352"/>
    </location>
</feature>
<keyword evidence="11" id="KW-1185">Reference proteome</keyword>
<evidence type="ECO:0000256" key="6">
    <source>
        <dbReference type="ARBA" id="ARBA00023136"/>
    </source>
</evidence>
<feature type="transmembrane region" description="Helical" evidence="9">
    <location>
        <begin position="435"/>
        <end position="457"/>
    </location>
</feature>
<feature type="transmembrane region" description="Helical" evidence="9">
    <location>
        <begin position="101"/>
        <end position="123"/>
    </location>
</feature>
<feature type="transmembrane region" description="Helical" evidence="9">
    <location>
        <begin position="209"/>
        <end position="232"/>
    </location>
</feature>
<feature type="transmembrane region" description="Helical" evidence="9">
    <location>
        <begin position="283"/>
        <end position="309"/>
    </location>
</feature>
<organism evidence="10 11">
    <name type="scientific">Agromyces bracchium</name>
    <dbReference type="NCBI Taxonomy" id="88376"/>
    <lineage>
        <taxon>Bacteria</taxon>
        <taxon>Bacillati</taxon>
        <taxon>Actinomycetota</taxon>
        <taxon>Actinomycetes</taxon>
        <taxon>Micrococcales</taxon>
        <taxon>Microbacteriaceae</taxon>
        <taxon>Agromyces</taxon>
    </lineage>
</organism>
<dbReference type="InterPro" id="IPR026030">
    <property type="entry name" value="Pur-cyt_permease_Fcy2/21/22"/>
</dbReference>
<evidence type="ECO:0000313" key="11">
    <source>
        <dbReference type="Proteomes" id="UP000433071"/>
    </source>
</evidence>